<dbReference type="EMBL" id="CP119326">
    <property type="protein sequence ID" value="WEK40144.1"/>
    <property type="molecule type" value="Genomic_DNA"/>
</dbReference>
<organism evidence="5 6">
    <name type="scientific">Candidatus Brevundimonas colombiensis</name>
    <dbReference type="NCBI Taxonomy" id="3121376"/>
    <lineage>
        <taxon>Bacteria</taxon>
        <taxon>Pseudomonadati</taxon>
        <taxon>Pseudomonadota</taxon>
        <taxon>Alphaproteobacteria</taxon>
        <taxon>Caulobacterales</taxon>
        <taxon>Caulobacteraceae</taxon>
        <taxon>Brevundimonas</taxon>
    </lineage>
</organism>
<reference evidence="5" key="1">
    <citation type="submission" date="2023-03" db="EMBL/GenBank/DDBJ databases">
        <title>Andean soil-derived lignocellulolytic bacterial consortium as a source of novel taxa and putative plastic-active enzymes.</title>
        <authorList>
            <person name="Diaz-Garcia L."/>
            <person name="Chuvochina M."/>
            <person name="Feuerriegel G."/>
            <person name="Bunk B."/>
            <person name="Sproer C."/>
            <person name="Streit W.R."/>
            <person name="Rodriguez L.M."/>
            <person name="Overmann J."/>
            <person name="Jimenez D.J."/>
        </authorList>
    </citation>
    <scope>NUCLEOTIDE SEQUENCE</scope>
    <source>
        <strain evidence="5">MAG 833</strain>
    </source>
</reference>
<keyword evidence="1 5" id="KW-0378">Hydrolase</keyword>
<accession>A0AAJ6BLK4</accession>
<dbReference type="Gene3D" id="3.40.50.1820">
    <property type="entry name" value="alpha/beta hydrolase"/>
    <property type="match status" value="1"/>
</dbReference>
<dbReference type="AlphaFoldDB" id="A0AAJ6BLK4"/>
<dbReference type="PANTHER" id="PTHR48081">
    <property type="entry name" value="AB HYDROLASE SUPERFAMILY PROTEIN C4A8.06C"/>
    <property type="match status" value="1"/>
</dbReference>
<evidence type="ECO:0000256" key="1">
    <source>
        <dbReference type="ARBA" id="ARBA00022801"/>
    </source>
</evidence>
<evidence type="ECO:0000256" key="3">
    <source>
        <dbReference type="SAM" id="SignalP"/>
    </source>
</evidence>
<name>A0AAJ6BLK4_9CAUL</name>
<dbReference type="GO" id="GO:0006508">
    <property type="term" value="P:proteolysis"/>
    <property type="evidence" value="ECO:0007669"/>
    <property type="project" value="InterPro"/>
</dbReference>
<dbReference type="InterPro" id="IPR029058">
    <property type="entry name" value="AB_hydrolase_fold"/>
</dbReference>
<evidence type="ECO:0000259" key="4">
    <source>
        <dbReference type="Pfam" id="PF00326"/>
    </source>
</evidence>
<dbReference type="PANTHER" id="PTHR48081:SF6">
    <property type="entry name" value="PEPTIDASE S9 PROLYL OLIGOPEPTIDASE CATALYTIC DOMAIN-CONTAINING PROTEIN"/>
    <property type="match status" value="1"/>
</dbReference>
<feature type="chain" id="PRO_5042545427" evidence="3">
    <location>
        <begin position="22"/>
        <end position="351"/>
    </location>
</feature>
<feature type="domain" description="Peptidase S9 prolyl oligopeptidase catalytic" evidence="4">
    <location>
        <begin position="190"/>
        <end position="343"/>
    </location>
</feature>
<feature type="compositionally biased region" description="Basic and acidic residues" evidence="2">
    <location>
        <begin position="44"/>
        <end position="57"/>
    </location>
</feature>
<evidence type="ECO:0000313" key="5">
    <source>
        <dbReference type="EMBL" id="WEK40144.1"/>
    </source>
</evidence>
<protein>
    <submittedName>
        <fullName evidence="5">Alpha/beta hydrolase</fullName>
    </submittedName>
</protein>
<dbReference type="InterPro" id="IPR001375">
    <property type="entry name" value="Peptidase_S9_cat"/>
</dbReference>
<feature type="signal peptide" evidence="3">
    <location>
        <begin position="1"/>
        <end position="21"/>
    </location>
</feature>
<evidence type="ECO:0000256" key="2">
    <source>
        <dbReference type="SAM" id="MobiDB-lite"/>
    </source>
</evidence>
<proteinExistence type="predicted"/>
<dbReference type="Pfam" id="PF00326">
    <property type="entry name" value="Peptidase_S9"/>
    <property type="match status" value="1"/>
</dbReference>
<feature type="region of interest" description="Disordered" evidence="2">
    <location>
        <begin position="33"/>
        <end position="95"/>
    </location>
</feature>
<dbReference type="GO" id="GO:0008236">
    <property type="term" value="F:serine-type peptidase activity"/>
    <property type="evidence" value="ECO:0007669"/>
    <property type="project" value="InterPro"/>
</dbReference>
<dbReference type="InterPro" id="IPR050300">
    <property type="entry name" value="GDXG_lipolytic_enzyme"/>
</dbReference>
<gene>
    <name evidence="5" type="ORF">P0Y50_00660</name>
</gene>
<sequence>MLQSIQTAPSFLLALAFAVAACGQEGDIRKTTADIETTTGVEGPTERTEVPKVEREGVWQPTSGGTQVPLWPADAPLAKPDTGDQPEATGNGSPTVGGRMWHWASYVTRPTMTIYRPKGRNTGAAMLVLPGGGFYAVATDLEGTEVCDWVVQEGMTCVVLKYRTPQVWPRENGRQRRPDVLLGLEDAQRAMSLLREHAATYGVDPHKIGVIGFSAGAYLVTNISNTDERTYRLIDAADRQPSRPDFAIVAYTARVLDTSKGRNELELAPWVKISPDAPPTLIIHAMNDPVDDVRQPMAYALALNDAGVPVDMRLYAKGGHAFGMRPTADPVTRDWPAQVTSWLESLGVLQP</sequence>
<dbReference type="Proteomes" id="UP001213664">
    <property type="component" value="Chromosome"/>
</dbReference>
<keyword evidence="3" id="KW-0732">Signal</keyword>
<dbReference type="SUPFAM" id="SSF53474">
    <property type="entry name" value="alpha/beta-Hydrolases"/>
    <property type="match status" value="1"/>
</dbReference>
<evidence type="ECO:0000313" key="6">
    <source>
        <dbReference type="Proteomes" id="UP001213664"/>
    </source>
</evidence>